<comment type="cofactor">
    <cofactor evidence="1">
        <name>Ca(2+)</name>
        <dbReference type="ChEBI" id="CHEBI:29108"/>
    </cofactor>
</comment>
<keyword evidence="12" id="KW-1185">Reference proteome</keyword>
<dbReference type="Gene3D" id="2.70.98.10">
    <property type="match status" value="1"/>
</dbReference>
<feature type="domain" description="Glycosyl-hydrolase 97 catalytic" evidence="7">
    <location>
        <begin position="565"/>
        <end position="716"/>
    </location>
</feature>
<dbReference type="SUPFAM" id="SSF51445">
    <property type="entry name" value="(Trans)glycosidases"/>
    <property type="match status" value="1"/>
</dbReference>
<evidence type="ECO:0000259" key="10">
    <source>
        <dbReference type="Pfam" id="PF20434"/>
    </source>
</evidence>
<dbReference type="Pfam" id="PF14509">
    <property type="entry name" value="GH97_C"/>
    <property type="match status" value="1"/>
</dbReference>
<dbReference type="InterPro" id="IPR013785">
    <property type="entry name" value="Aldolase_TIM"/>
</dbReference>
<dbReference type="InterPro" id="IPR029486">
    <property type="entry name" value="GH97_N"/>
</dbReference>
<dbReference type="EMBL" id="JABKKE010000009">
    <property type="protein sequence ID" value="NPE14084.1"/>
    <property type="molecule type" value="Genomic_DNA"/>
</dbReference>
<evidence type="ECO:0000256" key="6">
    <source>
        <dbReference type="SAM" id="SignalP"/>
    </source>
</evidence>
<feature type="domain" description="Glycosyl-hydrolase 97 C-terminal oligomerisation" evidence="9">
    <location>
        <begin position="808"/>
        <end position="891"/>
    </location>
</feature>
<dbReference type="Proteomes" id="UP001193734">
    <property type="component" value="Unassembled WGS sequence"/>
</dbReference>
<evidence type="ECO:0000256" key="1">
    <source>
        <dbReference type="ARBA" id="ARBA00001913"/>
    </source>
</evidence>
<dbReference type="Pfam" id="PF10566">
    <property type="entry name" value="Glyco_hydro_97"/>
    <property type="match status" value="1"/>
</dbReference>
<name>A0ABX2ATL9_9BACT</name>
<evidence type="ECO:0000256" key="5">
    <source>
        <dbReference type="ARBA" id="ARBA00023295"/>
    </source>
</evidence>
<dbReference type="RefSeq" id="WP_172176301.1">
    <property type="nucleotide sequence ID" value="NZ_CASGIA010000015.1"/>
</dbReference>
<dbReference type="Gene3D" id="3.20.20.70">
    <property type="entry name" value="Aldolase class I"/>
    <property type="match status" value="1"/>
</dbReference>
<dbReference type="InterPro" id="IPR014718">
    <property type="entry name" value="GH-type_carb-bd"/>
</dbReference>
<dbReference type="GeneID" id="82157521"/>
<evidence type="ECO:0000259" key="7">
    <source>
        <dbReference type="Pfam" id="PF10566"/>
    </source>
</evidence>
<evidence type="ECO:0000313" key="12">
    <source>
        <dbReference type="Proteomes" id="UP001193734"/>
    </source>
</evidence>
<dbReference type="Gene3D" id="3.40.50.1820">
    <property type="entry name" value="alpha/beta hydrolase"/>
    <property type="match status" value="1"/>
</dbReference>
<dbReference type="InterPro" id="IPR019563">
    <property type="entry name" value="GH97_catalytic"/>
</dbReference>
<keyword evidence="3" id="KW-0378">Hydrolase</keyword>
<dbReference type="InterPro" id="IPR029058">
    <property type="entry name" value="AB_hydrolase_fold"/>
</dbReference>
<proteinExistence type="predicted"/>
<dbReference type="InterPro" id="IPR017853">
    <property type="entry name" value="GH"/>
</dbReference>
<evidence type="ECO:0000256" key="3">
    <source>
        <dbReference type="ARBA" id="ARBA00022801"/>
    </source>
</evidence>
<feature type="domain" description="BD-FAE-like" evidence="10">
    <location>
        <begin position="42"/>
        <end position="259"/>
    </location>
</feature>
<dbReference type="InterPro" id="IPR049492">
    <property type="entry name" value="BD-FAE-like_dom"/>
</dbReference>
<evidence type="ECO:0000313" key="11">
    <source>
        <dbReference type="EMBL" id="NPE14084.1"/>
    </source>
</evidence>
<feature type="chain" id="PRO_5047190330" evidence="6">
    <location>
        <begin position="21"/>
        <end position="895"/>
    </location>
</feature>
<comment type="caution">
    <text evidence="11">The sequence shown here is derived from an EMBL/GenBank/DDBJ whole genome shotgun (WGS) entry which is preliminary data.</text>
</comment>
<keyword evidence="5" id="KW-0326">Glycosidase</keyword>
<accession>A0ABX2ATL9</accession>
<gene>
    <name evidence="11" type="ORF">HPS55_07060</name>
</gene>
<feature type="domain" description="Glycosyl-hydrolase 97 N-terminal" evidence="8">
    <location>
        <begin position="305"/>
        <end position="543"/>
    </location>
</feature>
<dbReference type="PANTHER" id="PTHR35803:SF2">
    <property type="entry name" value="RETAINING ALPHA-GALACTOSIDASE"/>
    <property type="match status" value="1"/>
</dbReference>
<dbReference type="Gene3D" id="2.60.40.1180">
    <property type="entry name" value="Golgi alpha-mannosidase II"/>
    <property type="match status" value="1"/>
</dbReference>
<dbReference type="InterPro" id="IPR029483">
    <property type="entry name" value="GH97_C"/>
</dbReference>
<comment type="subunit">
    <text evidence="2">Monomer.</text>
</comment>
<keyword evidence="6" id="KW-0732">Signal</keyword>
<dbReference type="PANTHER" id="PTHR35803">
    <property type="entry name" value="GLUCAN 1,4-ALPHA-GLUCOSIDASE SUSB-RELATED"/>
    <property type="match status" value="1"/>
</dbReference>
<dbReference type="SUPFAM" id="SSF53474">
    <property type="entry name" value="alpha/beta-Hydrolases"/>
    <property type="match status" value="1"/>
</dbReference>
<protein>
    <submittedName>
        <fullName evidence="11">Prolyl oligopeptidase family serine peptidase</fullName>
    </submittedName>
</protein>
<evidence type="ECO:0000256" key="2">
    <source>
        <dbReference type="ARBA" id="ARBA00011245"/>
    </source>
</evidence>
<dbReference type="Pfam" id="PF14508">
    <property type="entry name" value="GH97_N"/>
    <property type="match status" value="1"/>
</dbReference>
<organism evidence="11 12">
    <name type="scientific">Xylanibacter rodentium</name>
    <dbReference type="NCBI Taxonomy" id="2736289"/>
    <lineage>
        <taxon>Bacteria</taxon>
        <taxon>Pseudomonadati</taxon>
        <taxon>Bacteroidota</taxon>
        <taxon>Bacteroidia</taxon>
        <taxon>Bacteroidales</taxon>
        <taxon>Prevotellaceae</taxon>
        <taxon>Xylanibacter</taxon>
    </lineage>
</organism>
<evidence type="ECO:0000259" key="9">
    <source>
        <dbReference type="Pfam" id="PF14509"/>
    </source>
</evidence>
<evidence type="ECO:0000259" key="8">
    <source>
        <dbReference type="Pfam" id="PF14508"/>
    </source>
</evidence>
<evidence type="ECO:0000256" key="4">
    <source>
        <dbReference type="ARBA" id="ARBA00022837"/>
    </source>
</evidence>
<sequence>MKTRIISALLSVLITLTATAATKTKEWKDIDYVGDSIAGHRMDIYVPDDGLPTHKVIILIYGSAWFSNNSKNDAYKSLGKTLNDGGFAVVSINHRASTEAKFPSQINDVKAAIRYVRGNAAKYGLDTSFIGITGYSSGGHLSSLAGTTNGVKTARFGGIEVDIEGNLGNFTKENSNVDAVVDWFGPIDMSRMERCETFKDGNSPEAVLIGGPSADNPDMVRAMNPMSYIDSNDPMFLVIHGDADPVVPYCQSEYFAKALKEKGRLKDFITVSGGNHGPVTFNKDTFRRMVNFFRRQALSVTTPQISSPDGKVQWKENSDSFTITYTEGNRISDVLNIPTIGMLTKDGGGKGIELYDRTAPQPLKDTYRMPGGKCSICSNEANEVIYNYVDNIGRTMKLQVRVYNDGVAFRYILDNLQHTHATEELTTYIIPEGTKRWMQKWTEPYEEFFPPATTGESKNKRWGYPALIQTSNNVYALITEAGIERQNSASSLFNDRRKDEYRIVMDENRQNSTGQWISPWRVIIVGNLQNVVTSTLVTDVSAPNRIGDVSWIKPGSVSWIYWAYNHGSNDYQIVKKYVDMAVEMKWPYVLIDAEWDEMKNGGNVEDAIRYAIEKGVKPLLWYNSSTAWIKAWGAPGPHNRLNAPENREREFAWLEQMGVAGVKIDFFAGDKQETMEYCIDLLECAARHQLMVNFHGATIPRGWQRTYPNLMSVEAVYGAEWYNNNATLTQKAAAHNATLPFTRNVIGPMDYTPCTFSDSQHPHITSNAHELALPVIFESPLLHWADKPESYLIQPEPVKKFMSSIPTVWDETRLLSGYPGESVVMARRNGTTWYIAGINGKDEPQTLTFDISFLPKGRYTIFADGKPWSIKTAKGHIPNKIRCKERGGFVIIANN</sequence>
<reference evidence="11 12" key="1">
    <citation type="submission" date="2020-05" db="EMBL/GenBank/DDBJ databases">
        <title>Distinct polysaccharide utilization as determinants for interspecies competition between intestinal Prevotella spp.</title>
        <authorList>
            <person name="Galvez E.J.C."/>
            <person name="Iljazovic A."/>
            <person name="Strowig T."/>
        </authorList>
    </citation>
    <scope>NUCLEOTIDE SEQUENCE [LARGE SCALE GENOMIC DNA]</scope>
    <source>
        <strain evidence="11 12">PROD</strain>
    </source>
</reference>
<dbReference type="Pfam" id="PF20434">
    <property type="entry name" value="BD-FAE"/>
    <property type="match status" value="1"/>
</dbReference>
<feature type="signal peptide" evidence="6">
    <location>
        <begin position="1"/>
        <end position="20"/>
    </location>
</feature>
<dbReference type="InterPro" id="IPR013780">
    <property type="entry name" value="Glyco_hydro_b"/>
</dbReference>
<keyword evidence="4" id="KW-0106">Calcium</keyword>
<dbReference type="InterPro" id="IPR052720">
    <property type="entry name" value="Glycosyl_hydrolase_97"/>
</dbReference>